<feature type="region of interest" description="Disordered" evidence="1">
    <location>
        <begin position="21"/>
        <end position="41"/>
    </location>
</feature>
<proteinExistence type="predicted"/>
<feature type="region of interest" description="Disordered" evidence="1">
    <location>
        <begin position="95"/>
        <end position="119"/>
    </location>
</feature>
<protein>
    <submittedName>
        <fullName evidence="2">Uncharacterized protein</fullName>
    </submittedName>
</protein>
<dbReference type="AlphaFoldDB" id="A0A4P9WQH6"/>
<feature type="compositionally biased region" description="Basic and acidic residues" evidence="1">
    <location>
        <begin position="214"/>
        <end position="225"/>
    </location>
</feature>
<gene>
    <name evidence="2" type="ORF">BDK51DRAFT_28818</name>
</gene>
<sequence>MTAAKYRKYSVFLMLHKRVNTFPNPKKEKNKRNTTPPPFQHARVNRCHQINPVAGVPSKIIGESSKHDGHKWGHGAGSCLVIITVIRYLASGTWPSDGSKPPSTPSPIPGPAAATNPKTINPRSLFVEYRVRRVEKGTFAAAGFPLASAGASGSMVTLVSGEGEGRKRIRGKAGRPTGFRGAARVMESVAQSAPHLAFRPSSVRVPPGSTGPEGRAKLRGTLEHP</sequence>
<organism evidence="2 3">
    <name type="scientific">Blyttiomyces helicus</name>
    <dbReference type="NCBI Taxonomy" id="388810"/>
    <lineage>
        <taxon>Eukaryota</taxon>
        <taxon>Fungi</taxon>
        <taxon>Fungi incertae sedis</taxon>
        <taxon>Chytridiomycota</taxon>
        <taxon>Chytridiomycota incertae sedis</taxon>
        <taxon>Chytridiomycetes</taxon>
        <taxon>Chytridiomycetes incertae sedis</taxon>
        <taxon>Blyttiomyces</taxon>
    </lineage>
</organism>
<keyword evidence="3" id="KW-1185">Reference proteome</keyword>
<evidence type="ECO:0000313" key="3">
    <source>
        <dbReference type="Proteomes" id="UP000269721"/>
    </source>
</evidence>
<name>A0A4P9WQH6_9FUNG</name>
<reference evidence="3" key="1">
    <citation type="journal article" date="2018" name="Nat. Microbiol.">
        <title>Leveraging single-cell genomics to expand the fungal tree of life.</title>
        <authorList>
            <person name="Ahrendt S.R."/>
            <person name="Quandt C.A."/>
            <person name="Ciobanu D."/>
            <person name="Clum A."/>
            <person name="Salamov A."/>
            <person name="Andreopoulos B."/>
            <person name="Cheng J.F."/>
            <person name="Woyke T."/>
            <person name="Pelin A."/>
            <person name="Henrissat B."/>
            <person name="Reynolds N.K."/>
            <person name="Benny G.L."/>
            <person name="Smith M.E."/>
            <person name="James T.Y."/>
            <person name="Grigoriev I.V."/>
        </authorList>
    </citation>
    <scope>NUCLEOTIDE SEQUENCE [LARGE SCALE GENOMIC DNA]</scope>
</reference>
<accession>A0A4P9WQH6</accession>
<dbReference type="EMBL" id="KZ994023">
    <property type="protein sequence ID" value="RKO94068.1"/>
    <property type="molecule type" value="Genomic_DNA"/>
</dbReference>
<evidence type="ECO:0000256" key="1">
    <source>
        <dbReference type="SAM" id="MobiDB-lite"/>
    </source>
</evidence>
<feature type="region of interest" description="Disordered" evidence="1">
    <location>
        <begin position="190"/>
        <end position="225"/>
    </location>
</feature>
<dbReference type="Proteomes" id="UP000269721">
    <property type="component" value="Unassembled WGS sequence"/>
</dbReference>
<evidence type="ECO:0000313" key="2">
    <source>
        <dbReference type="EMBL" id="RKO94068.1"/>
    </source>
</evidence>